<name>A0ABP9H4G8_9ACTN</name>
<sequence>MSTAPTRLIAGPAAARHAVHVAGRPDGPVVLLVHGFGSDQHAWRRMLPALGADHRVVLLDQAGAGGFDASTYDRERYRTLDGYAADLVTVCEELDLRDVVVVGHSVSSVIAARAAARAPERFRRIVMLAPSARYLDDRASGYDGGFSAEDVEELLASLDHNYLAWTAATAPMIMGNADRPELGEEFTESMRRLHPGTARDFARATFLSDSREVLTRVSTPALVLQCRDDALAPDTAVCEVVARLPHATLVPLRATGHCPHVSAPEETAAVILAHLSARP</sequence>
<comment type="caution">
    <text evidence="3">The sequence shown here is derived from an EMBL/GenBank/DDBJ whole genome shotgun (WGS) entry which is preliminary data.</text>
</comment>
<organism evidence="3 4">
    <name type="scientific">Kineococcus glutinatus</name>
    <dbReference type="NCBI Taxonomy" id="1070872"/>
    <lineage>
        <taxon>Bacteria</taxon>
        <taxon>Bacillati</taxon>
        <taxon>Actinomycetota</taxon>
        <taxon>Actinomycetes</taxon>
        <taxon>Kineosporiales</taxon>
        <taxon>Kineosporiaceae</taxon>
        <taxon>Kineococcus</taxon>
    </lineage>
</organism>
<dbReference type="InterPro" id="IPR000073">
    <property type="entry name" value="AB_hydrolase_1"/>
</dbReference>
<accession>A0ABP9H4G8</accession>
<keyword evidence="3" id="KW-0378">Hydrolase</keyword>
<keyword evidence="4" id="KW-1185">Reference proteome</keyword>
<evidence type="ECO:0000313" key="3">
    <source>
        <dbReference type="EMBL" id="GAA4961831.1"/>
    </source>
</evidence>
<dbReference type="EMBL" id="BAABIL010000010">
    <property type="protein sequence ID" value="GAA4961831.1"/>
    <property type="molecule type" value="Genomic_DNA"/>
</dbReference>
<comment type="similarity">
    <text evidence="1">Belongs to the AB hydrolase superfamily.</text>
</comment>
<gene>
    <name evidence="3" type="ORF">GCM10023225_01810</name>
</gene>
<dbReference type="InterPro" id="IPR029058">
    <property type="entry name" value="AB_hydrolase_fold"/>
</dbReference>
<protein>
    <submittedName>
        <fullName evidence="3">Alpha/beta hydrolase</fullName>
    </submittedName>
</protein>
<evidence type="ECO:0000313" key="4">
    <source>
        <dbReference type="Proteomes" id="UP001501195"/>
    </source>
</evidence>
<dbReference type="RefSeq" id="WP_345710411.1">
    <property type="nucleotide sequence ID" value="NZ_BAABIL010000010.1"/>
</dbReference>
<proteinExistence type="inferred from homology"/>
<dbReference type="GO" id="GO:0016787">
    <property type="term" value="F:hydrolase activity"/>
    <property type="evidence" value="ECO:0007669"/>
    <property type="project" value="UniProtKB-KW"/>
</dbReference>
<dbReference type="Gene3D" id="3.40.50.1820">
    <property type="entry name" value="alpha/beta hydrolase"/>
    <property type="match status" value="1"/>
</dbReference>
<dbReference type="Proteomes" id="UP001501195">
    <property type="component" value="Unassembled WGS sequence"/>
</dbReference>
<reference evidence="4" key="1">
    <citation type="journal article" date="2019" name="Int. J. Syst. Evol. Microbiol.">
        <title>The Global Catalogue of Microorganisms (GCM) 10K type strain sequencing project: providing services to taxonomists for standard genome sequencing and annotation.</title>
        <authorList>
            <consortium name="The Broad Institute Genomics Platform"/>
            <consortium name="The Broad Institute Genome Sequencing Center for Infectious Disease"/>
            <person name="Wu L."/>
            <person name="Ma J."/>
        </authorList>
    </citation>
    <scope>NUCLEOTIDE SEQUENCE [LARGE SCALE GENOMIC DNA]</scope>
    <source>
        <strain evidence="4">JCM 18126</strain>
    </source>
</reference>
<evidence type="ECO:0000256" key="1">
    <source>
        <dbReference type="ARBA" id="ARBA00008645"/>
    </source>
</evidence>
<dbReference type="PRINTS" id="PR00111">
    <property type="entry name" value="ABHYDROLASE"/>
</dbReference>
<dbReference type="PANTHER" id="PTHR43039">
    <property type="entry name" value="ESTERASE-RELATED"/>
    <property type="match status" value="1"/>
</dbReference>
<dbReference type="SUPFAM" id="SSF53474">
    <property type="entry name" value="alpha/beta-Hydrolases"/>
    <property type="match status" value="1"/>
</dbReference>
<feature type="domain" description="AB hydrolase-1" evidence="2">
    <location>
        <begin position="28"/>
        <end position="262"/>
    </location>
</feature>
<evidence type="ECO:0000259" key="2">
    <source>
        <dbReference type="Pfam" id="PF00561"/>
    </source>
</evidence>
<dbReference type="Pfam" id="PF00561">
    <property type="entry name" value="Abhydrolase_1"/>
    <property type="match status" value="1"/>
</dbReference>